<feature type="non-terminal residue" evidence="1">
    <location>
        <position position="1"/>
    </location>
</feature>
<sequence length="100" mass="11074">LVKTYKHHAKRLFITREGITDADKLDVGGDEVCNLFINAAGPNGHTLEAAKNIWDNIKSQFPFVPELHHIWVVKPNKNPITVTTGVGPGGKKTLYMQPLT</sequence>
<reference evidence="1 2" key="1">
    <citation type="submission" date="2014-04" db="EMBL/GenBank/DDBJ databases">
        <authorList>
            <consortium name="DOE Joint Genome Institute"/>
            <person name="Kuo A."/>
            <person name="Kohler A."/>
            <person name="Jargeat P."/>
            <person name="Nagy L.G."/>
            <person name="Floudas D."/>
            <person name="Copeland A."/>
            <person name="Barry K.W."/>
            <person name="Cichocki N."/>
            <person name="Veneault-Fourrey C."/>
            <person name="LaButti K."/>
            <person name="Lindquist E.A."/>
            <person name="Lipzen A."/>
            <person name="Lundell T."/>
            <person name="Morin E."/>
            <person name="Murat C."/>
            <person name="Sun H."/>
            <person name="Tunlid A."/>
            <person name="Henrissat B."/>
            <person name="Grigoriev I.V."/>
            <person name="Hibbett D.S."/>
            <person name="Martin F."/>
            <person name="Nordberg H.P."/>
            <person name="Cantor M.N."/>
            <person name="Hua S.X."/>
        </authorList>
    </citation>
    <scope>NUCLEOTIDE SEQUENCE [LARGE SCALE GENOMIC DNA]</scope>
    <source>
        <strain evidence="1 2">Ve08.2h10</strain>
    </source>
</reference>
<dbReference type="EMBL" id="KN825524">
    <property type="protein sequence ID" value="KIK90002.1"/>
    <property type="molecule type" value="Genomic_DNA"/>
</dbReference>
<dbReference type="Proteomes" id="UP000054538">
    <property type="component" value="Unassembled WGS sequence"/>
</dbReference>
<proteinExistence type="predicted"/>
<gene>
    <name evidence="1" type="ORF">PAXRUDRAFT_113162</name>
</gene>
<accession>A0A0D0D0T5</accession>
<evidence type="ECO:0000313" key="2">
    <source>
        <dbReference type="Proteomes" id="UP000054538"/>
    </source>
</evidence>
<name>A0A0D0D0T5_9AGAM</name>
<dbReference type="InParanoid" id="A0A0D0D0T5"/>
<dbReference type="AlphaFoldDB" id="A0A0D0D0T5"/>
<keyword evidence="2" id="KW-1185">Reference proteome</keyword>
<dbReference type="OrthoDB" id="3211402at2759"/>
<dbReference type="HOGENOM" id="CLU_167282_1_0_1"/>
<organism evidence="1 2">
    <name type="scientific">Paxillus rubicundulus Ve08.2h10</name>
    <dbReference type="NCBI Taxonomy" id="930991"/>
    <lineage>
        <taxon>Eukaryota</taxon>
        <taxon>Fungi</taxon>
        <taxon>Dikarya</taxon>
        <taxon>Basidiomycota</taxon>
        <taxon>Agaricomycotina</taxon>
        <taxon>Agaricomycetes</taxon>
        <taxon>Agaricomycetidae</taxon>
        <taxon>Boletales</taxon>
        <taxon>Paxilineae</taxon>
        <taxon>Paxillaceae</taxon>
        <taxon>Paxillus</taxon>
    </lineage>
</organism>
<protein>
    <submittedName>
        <fullName evidence="1">Uncharacterized protein</fullName>
    </submittedName>
</protein>
<evidence type="ECO:0000313" key="1">
    <source>
        <dbReference type="EMBL" id="KIK90002.1"/>
    </source>
</evidence>
<reference evidence="2" key="2">
    <citation type="submission" date="2015-01" db="EMBL/GenBank/DDBJ databases">
        <title>Evolutionary Origins and Diversification of the Mycorrhizal Mutualists.</title>
        <authorList>
            <consortium name="DOE Joint Genome Institute"/>
            <consortium name="Mycorrhizal Genomics Consortium"/>
            <person name="Kohler A."/>
            <person name="Kuo A."/>
            <person name="Nagy L.G."/>
            <person name="Floudas D."/>
            <person name="Copeland A."/>
            <person name="Barry K.W."/>
            <person name="Cichocki N."/>
            <person name="Veneault-Fourrey C."/>
            <person name="LaButti K."/>
            <person name="Lindquist E.A."/>
            <person name="Lipzen A."/>
            <person name="Lundell T."/>
            <person name="Morin E."/>
            <person name="Murat C."/>
            <person name="Riley R."/>
            <person name="Ohm R."/>
            <person name="Sun H."/>
            <person name="Tunlid A."/>
            <person name="Henrissat B."/>
            <person name="Grigoriev I.V."/>
            <person name="Hibbett D.S."/>
            <person name="Martin F."/>
        </authorList>
    </citation>
    <scope>NUCLEOTIDE SEQUENCE [LARGE SCALE GENOMIC DNA]</scope>
    <source>
        <strain evidence="2">Ve08.2h10</strain>
    </source>
</reference>
<feature type="non-terminal residue" evidence="1">
    <location>
        <position position="100"/>
    </location>
</feature>